<evidence type="ECO:0000256" key="1">
    <source>
        <dbReference type="SAM" id="MobiDB-lite"/>
    </source>
</evidence>
<proteinExistence type="predicted"/>
<evidence type="ECO:0000313" key="3">
    <source>
        <dbReference type="Proteomes" id="UP000826725"/>
    </source>
</evidence>
<organism evidence="2 3">
    <name type="scientific">Desulfomarina profundi</name>
    <dbReference type="NCBI Taxonomy" id="2772557"/>
    <lineage>
        <taxon>Bacteria</taxon>
        <taxon>Pseudomonadati</taxon>
        <taxon>Thermodesulfobacteriota</taxon>
        <taxon>Desulfobulbia</taxon>
        <taxon>Desulfobulbales</taxon>
        <taxon>Desulfobulbaceae</taxon>
        <taxon>Desulfomarina</taxon>
    </lineage>
</organism>
<keyword evidence="3" id="KW-1185">Reference proteome</keyword>
<name>A0A8D5FQM0_9BACT</name>
<dbReference type="KEGG" id="dbk:DGMP_06720"/>
<feature type="compositionally biased region" description="Low complexity" evidence="1">
    <location>
        <begin position="67"/>
        <end position="82"/>
    </location>
</feature>
<evidence type="ECO:0000313" key="2">
    <source>
        <dbReference type="EMBL" id="BCL59979.1"/>
    </source>
</evidence>
<feature type="region of interest" description="Disordered" evidence="1">
    <location>
        <begin position="64"/>
        <end position="91"/>
    </location>
</feature>
<dbReference type="AlphaFoldDB" id="A0A8D5FQM0"/>
<evidence type="ECO:0008006" key="4">
    <source>
        <dbReference type="Google" id="ProtNLM"/>
    </source>
</evidence>
<reference evidence="2" key="1">
    <citation type="submission" date="2020-09" db="EMBL/GenBank/DDBJ databases">
        <title>Desulfogranum mesoprofundum gen. nov., sp. nov., a novel mesophilic, sulfate-reducing chemolithoautotroph isolated from a deep-sea hydrothermal vent chimney in the Suiyo Seamount.</title>
        <authorList>
            <person name="Hashimoto Y."/>
            <person name="Nakagawa S."/>
        </authorList>
    </citation>
    <scope>NUCLEOTIDE SEQUENCE</scope>
    <source>
        <strain evidence="2">KT2</strain>
    </source>
</reference>
<accession>A0A8D5FQM0</accession>
<sequence length="91" mass="10320">MKEKMTRITWIWTVLLLWLVWLFVAACADSSTKGDIRDVETDVTIKIEHNYGEIKLSPDLALESKSKTSQKTKNQATQKTPTDANISVIPK</sequence>
<protein>
    <recommendedName>
        <fullName evidence="4">Lipoprotein</fullName>
    </recommendedName>
</protein>
<dbReference type="Proteomes" id="UP000826725">
    <property type="component" value="Chromosome"/>
</dbReference>
<dbReference type="RefSeq" id="WP_228856154.1">
    <property type="nucleotide sequence ID" value="NZ_AP024086.1"/>
</dbReference>
<dbReference type="EMBL" id="AP024086">
    <property type="protein sequence ID" value="BCL59979.1"/>
    <property type="molecule type" value="Genomic_DNA"/>
</dbReference>
<gene>
    <name evidence="2" type="ORF">DGMP_06720</name>
</gene>